<comment type="subcellular location">
    <subcellularLocation>
        <location evidence="1">Membrane</location>
        <topology evidence="1">Multi-pass membrane protein</topology>
    </subcellularLocation>
</comment>
<feature type="region of interest" description="Disordered" evidence="8">
    <location>
        <begin position="547"/>
        <end position="591"/>
    </location>
</feature>
<feature type="non-terminal residue" evidence="11">
    <location>
        <position position="1"/>
    </location>
</feature>
<feature type="transmembrane region" description="Helical" evidence="9">
    <location>
        <begin position="469"/>
        <end position="488"/>
    </location>
</feature>
<feature type="transmembrane region" description="Helical" evidence="9">
    <location>
        <begin position="217"/>
        <end position="236"/>
    </location>
</feature>
<dbReference type="PRINTS" id="PR00171">
    <property type="entry name" value="SUGRTRNSPORT"/>
</dbReference>
<evidence type="ECO:0000256" key="7">
    <source>
        <dbReference type="RuleBase" id="RU003346"/>
    </source>
</evidence>
<proteinExistence type="inferred from homology"/>
<dbReference type="InterPro" id="IPR005829">
    <property type="entry name" value="Sugar_transporter_CS"/>
</dbReference>
<dbReference type="PROSITE" id="PS00216">
    <property type="entry name" value="SUGAR_TRANSPORT_1"/>
    <property type="match status" value="2"/>
</dbReference>
<dbReference type="PROSITE" id="PS00217">
    <property type="entry name" value="SUGAR_TRANSPORT_2"/>
    <property type="match status" value="1"/>
</dbReference>
<feature type="transmembrane region" description="Helical" evidence="9">
    <location>
        <begin position="439"/>
        <end position="463"/>
    </location>
</feature>
<organism evidence="11 12">
    <name type="scientific">Aureobasidium melanogenum</name>
    <name type="common">Aureobasidium pullulans var. melanogenum</name>
    <dbReference type="NCBI Taxonomy" id="46634"/>
    <lineage>
        <taxon>Eukaryota</taxon>
        <taxon>Fungi</taxon>
        <taxon>Dikarya</taxon>
        <taxon>Ascomycota</taxon>
        <taxon>Pezizomycotina</taxon>
        <taxon>Dothideomycetes</taxon>
        <taxon>Dothideomycetidae</taxon>
        <taxon>Dothideales</taxon>
        <taxon>Saccotheciaceae</taxon>
        <taxon>Aureobasidium</taxon>
    </lineage>
</organism>
<feature type="transmembrane region" description="Helical" evidence="9">
    <location>
        <begin position="339"/>
        <end position="360"/>
    </location>
</feature>
<evidence type="ECO:0000259" key="10">
    <source>
        <dbReference type="PROSITE" id="PS50850"/>
    </source>
</evidence>
<feature type="domain" description="Major facilitator superfamily (MFS) profile" evidence="10">
    <location>
        <begin position="53"/>
        <end position="492"/>
    </location>
</feature>
<feature type="transmembrane region" description="Helical" evidence="9">
    <location>
        <begin position="124"/>
        <end position="141"/>
    </location>
</feature>
<evidence type="ECO:0000313" key="11">
    <source>
        <dbReference type="EMBL" id="KAG9665148.1"/>
    </source>
</evidence>
<feature type="transmembrane region" description="Helical" evidence="9">
    <location>
        <begin position="187"/>
        <end position="205"/>
    </location>
</feature>
<dbReference type="AlphaFoldDB" id="A0A9P8DXR9"/>
<keyword evidence="4 9" id="KW-0812">Transmembrane</keyword>
<reference evidence="11" key="2">
    <citation type="submission" date="2021-08" db="EMBL/GenBank/DDBJ databases">
        <authorList>
            <person name="Gostincar C."/>
            <person name="Sun X."/>
            <person name="Song Z."/>
            <person name="Gunde-Cimerman N."/>
        </authorList>
    </citation>
    <scope>NUCLEOTIDE SEQUENCE</scope>
    <source>
        <strain evidence="11">EXF-9911</strain>
    </source>
</reference>
<sequence length="591" mass="65232">MGLFSKKDKEDDASFHSGTTTPPTTAQRTMDTTEKGMEDDGPTHIYNFKVIAMVLIVSLGGMIFGYDTGQISGFLEMRDFLDRFGENGAFSSSREGTIVGLLSIGTLLGAIIAAPIADRLGRRMCILIGNIVFWIGMIVQMTSTHHWYQIAIGRWVAGLGVGALSVLTPMYMSETAPKNIRGSMVSCYQLFITLGILVADAINLGTKNINGPASWRITMGIGFVWSVVMATGIWLLPESPRWVYRRGNVEKARETIAGVYGTSQNHSAVNRELREIKAKFDVEQQGGHHPWYEVFTGPRMTYRVLHGAGLQMLQQLTGANFFFYYGTSIFDSVGISDSFVTATILGAVNFVCTFGGLWVVENVGRRKALIFGGFWMFIMFMIFASTGHFLLHENKNTHTAGTVMIVFACLFIAGYATTWAPIVWCVVGELYPTRYRAKAMGIATASNWIWNFLIAFFTSFITADIDYRYGYVFAACNFAGAFVAYFFLCEHQGRTLEEIDTMYILHVKPWKSSSWTPPENEELVTADALALTSGARGIKKADAAGMESERRVENMQVPPATATHGIHDVSGTDFVPESTRAADGRPPNIGE</sequence>
<evidence type="ECO:0000256" key="5">
    <source>
        <dbReference type="ARBA" id="ARBA00022989"/>
    </source>
</evidence>
<feature type="compositionally biased region" description="Low complexity" evidence="8">
    <location>
        <begin position="19"/>
        <end position="30"/>
    </location>
</feature>
<evidence type="ECO:0000256" key="8">
    <source>
        <dbReference type="SAM" id="MobiDB-lite"/>
    </source>
</evidence>
<evidence type="ECO:0000256" key="9">
    <source>
        <dbReference type="SAM" id="Phobius"/>
    </source>
</evidence>
<feature type="transmembrane region" description="Helical" evidence="9">
    <location>
        <begin position="308"/>
        <end position="327"/>
    </location>
</feature>
<feature type="transmembrane region" description="Helical" evidence="9">
    <location>
        <begin position="403"/>
        <end position="427"/>
    </location>
</feature>
<dbReference type="GO" id="GO:0016020">
    <property type="term" value="C:membrane"/>
    <property type="evidence" value="ECO:0007669"/>
    <property type="project" value="UniProtKB-SubCell"/>
</dbReference>
<dbReference type="PANTHER" id="PTHR48022:SF39">
    <property type="entry name" value="MONOSACCHARIDE TRANSPORTER, PUTATIVE-RELATED"/>
    <property type="match status" value="1"/>
</dbReference>
<dbReference type="NCBIfam" id="TIGR00879">
    <property type="entry name" value="SP"/>
    <property type="match status" value="1"/>
</dbReference>
<dbReference type="Proteomes" id="UP000779574">
    <property type="component" value="Unassembled WGS sequence"/>
</dbReference>
<evidence type="ECO:0000256" key="3">
    <source>
        <dbReference type="ARBA" id="ARBA00022448"/>
    </source>
</evidence>
<feature type="transmembrane region" description="Helical" evidence="9">
    <location>
        <begin position="369"/>
        <end position="391"/>
    </location>
</feature>
<feature type="transmembrane region" description="Helical" evidence="9">
    <location>
        <begin position="45"/>
        <end position="66"/>
    </location>
</feature>
<feature type="transmembrane region" description="Helical" evidence="9">
    <location>
        <begin position="147"/>
        <end position="167"/>
    </location>
</feature>
<dbReference type="InterPro" id="IPR005828">
    <property type="entry name" value="MFS_sugar_transport-like"/>
</dbReference>
<reference evidence="11" key="1">
    <citation type="journal article" date="2021" name="J Fungi (Basel)">
        <title>Virulence traits and population genomics of the black yeast Aureobasidium melanogenum.</title>
        <authorList>
            <person name="Cernosa A."/>
            <person name="Sun X."/>
            <person name="Gostincar C."/>
            <person name="Fang C."/>
            <person name="Gunde-Cimerman N."/>
            <person name="Song Z."/>
        </authorList>
    </citation>
    <scope>NUCLEOTIDE SEQUENCE</scope>
    <source>
        <strain evidence="11">EXF-9911</strain>
    </source>
</reference>
<accession>A0A9P8DXR9</accession>
<dbReference type="CDD" id="cd17356">
    <property type="entry name" value="MFS_HXT"/>
    <property type="match status" value="1"/>
</dbReference>
<feature type="transmembrane region" description="Helical" evidence="9">
    <location>
        <begin position="98"/>
        <end position="117"/>
    </location>
</feature>
<evidence type="ECO:0000313" key="12">
    <source>
        <dbReference type="Proteomes" id="UP000779574"/>
    </source>
</evidence>
<dbReference type="PROSITE" id="PS50850">
    <property type="entry name" value="MFS"/>
    <property type="match status" value="1"/>
</dbReference>
<keyword evidence="6 9" id="KW-0472">Membrane</keyword>
<dbReference type="Gene3D" id="1.20.1250.20">
    <property type="entry name" value="MFS general substrate transporter like domains"/>
    <property type="match status" value="1"/>
</dbReference>
<feature type="region of interest" description="Disordered" evidence="8">
    <location>
        <begin position="1"/>
        <end position="38"/>
    </location>
</feature>
<keyword evidence="5 9" id="KW-1133">Transmembrane helix</keyword>
<dbReference type="InterPro" id="IPR036259">
    <property type="entry name" value="MFS_trans_sf"/>
</dbReference>
<evidence type="ECO:0000256" key="2">
    <source>
        <dbReference type="ARBA" id="ARBA00010992"/>
    </source>
</evidence>
<dbReference type="FunFam" id="1.20.1250.20:FF:000044">
    <property type="entry name" value="Hexose transporter Hxt3p"/>
    <property type="match status" value="1"/>
</dbReference>
<dbReference type="EMBL" id="JAHFXF010001649">
    <property type="protein sequence ID" value="KAG9665148.1"/>
    <property type="molecule type" value="Genomic_DNA"/>
</dbReference>
<dbReference type="PANTHER" id="PTHR48022">
    <property type="entry name" value="PLASTIDIC GLUCOSE TRANSPORTER 4"/>
    <property type="match status" value="1"/>
</dbReference>
<evidence type="ECO:0000256" key="1">
    <source>
        <dbReference type="ARBA" id="ARBA00004141"/>
    </source>
</evidence>
<gene>
    <name evidence="11" type="ORF">KCU76_g18519</name>
</gene>
<dbReference type="InterPro" id="IPR050360">
    <property type="entry name" value="MFS_Sugar_Transporters"/>
</dbReference>
<feature type="compositionally biased region" description="Basic and acidic residues" evidence="8">
    <location>
        <begin position="1"/>
        <end position="14"/>
    </location>
</feature>
<evidence type="ECO:0000256" key="4">
    <source>
        <dbReference type="ARBA" id="ARBA00022692"/>
    </source>
</evidence>
<comment type="caution">
    <text evidence="11">The sequence shown here is derived from an EMBL/GenBank/DDBJ whole genome shotgun (WGS) entry which is preliminary data.</text>
</comment>
<dbReference type="GO" id="GO:0005351">
    <property type="term" value="F:carbohydrate:proton symporter activity"/>
    <property type="evidence" value="ECO:0007669"/>
    <property type="project" value="TreeGrafter"/>
</dbReference>
<dbReference type="InterPro" id="IPR020846">
    <property type="entry name" value="MFS_dom"/>
</dbReference>
<dbReference type="InterPro" id="IPR003663">
    <property type="entry name" value="Sugar/inositol_transpt"/>
</dbReference>
<dbReference type="Pfam" id="PF00083">
    <property type="entry name" value="Sugar_tr"/>
    <property type="match status" value="1"/>
</dbReference>
<protein>
    <submittedName>
        <fullName evidence="11">General substrate transporter</fullName>
    </submittedName>
</protein>
<keyword evidence="3 7" id="KW-0813">Transport</keyword>
<name>A0A9P8DXR9_AURME</name>
<evidence type="ECO:0000256" key="6">
    <source>
        <dbReference type="ARBA" id="ARBA00023136"/>
    </source>
</evidence>
<dbReference type="SUPFAM" id="SSF103473">
    <property type="entry name" value="MFS general substrate transporter"/>
    <property type="match status" value="1"/>
</dbReference>
<comment type="similarity">
    <text evidence="2 7">Belongs to the major facilitator superfamily. Sugar transporter (TC 2.A.1.1) family.</text>
</comment>